<feature type="compositionally biased region" description="Basic and acidic residues" evidence="1">
    <location>
        <begin position="269"/>
        <end position="280"/>
    </location>
</feature>
<feature type="compositionally biased region" description="Low complexity" evidence="1">
    <location>
        <begin position="244"/>
        <end position="266"/>
    </location>
</feature>
<feature type="region of interest" description="Disordered" evidence="1">
    <location>
        <begin position="1"/>
        <end position="29"/>
    </location>
</feature>
<dbReference type="EMBL" id="CAJPDS010000104">
    <property type="protein sequence ID" value="CAF9937723.1"/>
    <property type="molecule type" value="Genomic_DNA"/>
</dbReference>
<evidence type="ECO:0000313" key="4">
    <source>
        <dbReference type="Proteomes" id="UP000664521"/>
    </source>
</evidence>
<dbReference type="OrthoDB" id="5413827at2759"/>
<evidence type="ECO:0000313" key="3">
    <source>
        <dbReference type="EMBL" id="CAF9937723.1"/>
    </source>
</evidence>
<dbReference type="InterPro" id="IPR056632">
    <property type="entry name" value="DUF7730"/>
</dbReference>
<dbReference type="Pfam" id="PF24864">
    <property type="entry name" value="DUF7730"/>
    <property type="match status" value="1"/>
</dbReference>
<dbReference type="PANTHER" id="PTHR42085:SF1">
    <property type="entry name" value="F-BOX DOMAIN-CONTAINING PROTEIN"/>
    <property type="match status" value="1"/>
</dbReference>
<comment type="caution">
    <text evidence="3">The sequence shown here is derived from an EMBL/GenBank/DDBJ whole genome shotgun (WGS) entry which is preliminary data.</text>
</comment>
<feature type="compositionally biased region" description="Polar residues" evidence="1">
    <location>
        <begin position="12"/>
        <end position="27"/>
    </location>
</feature>
<evidence type="ECO:0000259" key="2">
    <source>
        <dbReference type="Pfam" id="PF24864"/>
    </source>
</evidence>
<sequence>MESIKESPEMVKTSTTTPADQSSSGSPDESYLVKDPHVFFTGERGYFFFIPEIRYQIMGLVLMPGDIYLKSKPIVGTVPSKFHRKRYGVQLLATCRQAYEEGHQMYYSSNTFHLPAGRNYWSMQLFQSIQPKHHDMIQYMAIECSIFDIHYPKSIQDIGFAADTVGRTFRGTNLPNLPLSINPPYLAEKAGSYCTAAGVSLLLLWRDKFHYVWQDFPRLKKISVTFVDDDSPWLDQYFGLVPQSGNGQESQGQSTELSGQQVVGQGASQDDKDHHSDYRNSENTLDVSRDDLSDAVAEIRNLQTHHFPPDDLPLVKAALTAEMLAEVAISREFECLMGDASDGQGVTGHRSQDNMLIMKSTWAFVRIGGRCPRPQVGNRTSWLRM</sequence>
<dbReference type="Proteomes" id="UP000664521">
    <property type="component" value="Unassembled WGS sequence"/>
</dbReference>
<feature type="region of interest" description="Disordered" evidence="1">
    <location>
        <begin position="244"/>
        <end position="287"/>
    </location>
</feature>
<organism evidence="3 4">
    <name type="scientific">Heterodermia speciosa</name>
    <dbReference type="NCBI Taxonomy" id="116794"/>
    <lineage>
        <taxon>Eukaryota</taxon>
        <taxon>Fungi</taxon>
        <taxon>Dikarya</taxon>
        <taxon>Ascomycota</taxon>
        <taxon>Pezizomycotina</taxon>
        <taxon>Lecanoromycetes</taxon>
        <taxon>OSLEUM clade</taxon>
        <taxon>Lecanoromycetidae</taxon>
        <taxon>Caliciales</taxon>
        <taxon>Physciaceae</taxon>
        <taxon>Heterodermia</taxon>
    </lineage>
</organism>
<dbReference type="InterPro" id="IPR038883">
    <property type="entry name" value="AN11006-like"/>
</dbReference>
<keyword evidence="4" id="KW-1185">Reference proteome</keyword>
<accession>A0A8H3GCW8</accession>
<name>A0A8H3GCW8_9LECA</name>
<feature type="domain" description="DUF7730" evidence="2">
    <location>
        <begin position="84"/>
        <end position="154"/>
    </location>
</feature>
<evidence type="ECO:0000256" key="1">
    <source>
        <dbReference type="SAM" id="MobiDB-lite"/>
    </source>
</evidence>
<protein>
    <recommendedName>
        <fullName evidence="2">DUF7730 domain-containing protein</fullName>
    </recommendedName>
</protein>
<reference evidence="3" key="1">
    <citation type="submission" date="2021-03" db="EMBL/GenBank/DDBJ databases">
        <authorList>
            <person name="Tagirdzhanova G."/>
        </authorList>
    </citation>
    <scope>NUCLEOTIDE SEQUENCE</scope>
</reference>
<dbReference type="AlphaFoldDB" id="A0A8H3GCW8"/>
<dbReference type="PANTHER" id="PTHR42085">
    <property type="entry name" value="F-BOX DOMAIN-CONTAINING PROTEIN"/>
    <property type="match status" value="1"/>
</dbReference>
<proteinExistence type="predicted"/>
<gene>
    <name evidence="3" type="ORF">HETSPECPRED_000631</name>
</gene>